<keyword evidence="1" id="KW-0808">Transferase</keyword>
<dbReference type="Proteomes" id="UP000631694">
    <property type="component" value="Unassembled WGS sequence"/>
</dbReference>
<dbReference type="RefSeq" id="WP_197311926.1">
    <property type="nucleotide sequence ID" value="NZ_JADZLT010000051.1"/>
</dbReference>
<keyword evidence="2" id="KW-0548">Nucleotidyltransferase</keyword>
<name>A0A931I3Z9_9HYPH</name>
<dbReference type="PANTHER" id="PTHR43584:SF8">
    <property type="entry name" value="N-ACETYLMURAMATE ALPHA-1-PHOSPHATE URIDYLYLTRANSFERASE"/>
    <property type="match status" value="1"/>
</dbReference>
<proteinExistence type="predicted"/>
<evidence type="ECO:0000259" key="3">
    <source>
        <dbReference type="Pfam" id="PF00483"/>
    </source>
</evidence>
<dbReference type="CDD" id="cd06422">
    <property type="entry name" value="NTP_transferase_like_1"/>
    <property type="match status" value="1"/>
</dbReference>
<evidence type="ECO:0000313" key="5">
    <source>
        <dbReference type="Proteomes" id="UP000631694"/>
    </source>
</evidence>
<dbReference type="SUPFAM" id="SSF53448">
    <property type="entry name" value="Nucleotide-diphospho-sugar transferases"/>
    <property type="match status" value="1"/>
</dbReference>
<evidence type="ECO:0000256" key="1">
    <source>
        <dbReference type="ARBA" id="ARBA00022679"/>
    </source>
</evidence>
<gene>
    <name evidence="4" type="ORF">I5731_13500</name>
</gene>
<organism evidence="4 5">
    <name type="scientific">Methylobrevis albus</name>
    <dbReference type="NCBI Taxonomy" id="2793297"/>
    <lineage>
        <taxon>Bacteria</taxon>
        <taxon>Pseudomonadati</taxon>
        <taxon>Pseudomonadota</taxon>
        <taxon>Alphaproteobacteria</taxon>
        <taxon>Hyphomicrobiales</taxon>
        <taxon>Pleomorphomonadaceae</taxon>
        <taxon>Methylobrevis</taxon>
    </lineage>
</organism>
<reference evidence="4" key="1">
    <citation type="submission" date="2020-12" db="EMBL/GenBank/DDBJ databases">
        <title>Methylobrevis albus sp. nov., isolated from fresh water lack sediment.</title>
        <authorList>
            <person name="Zou Q."/>
        </authorList>
    </citation>
    <scope>NUCLEOTIDE SEQUENCE</scope>
    <source>
        <strain evidence="4">L22</strain>
    </source>
</reference>
<dbReference type="InterPro" id="IPR050065">
    <property type="entry name" value="GlmU-like"/>
</dbReference>
<dbReference type="GO" id="GO:0016779">
    <property type="term" value="F:nucleotidyltransferase activity"/>
    <property type="evidence" value="ECO:0007669"/>
    <property type="project" value="UniProtKB-KW"/>
</dbReference>
<dbReference type="PANTHER" id="PTHR43584">
    <property type="entry name" value="NUCLEOTIDYL TRANSFERASE"/>
    <property type="match status" value="1"/>
</dbReference>
<evidence type="ECO:0000313" key="4">
    <source>
        <dbReference type="EMBL" id="MBH0238846.1"/>
    </source>
</evidence>
<dbReference type="Pfam" id="PF00483">
    <property type="entry name" value="NTP_transferase"/>
    <property type="match status" value="1"/>
</dbReference>
<dbReference type="AlphaFoldDB" id="A0A931I3Z9"/>
<comment type="caution">
    <text evidence="4">The sequence shown here is derived from an EMBL/GenBank/DDBJ whole genome shotgun (WGS) entry which is preliminary data.</text>
</comment>
<evidence type="ECO:0000256" key="2">
    <source>
        <dbReference type="ARBA" id="ARBA00022695"/>
    </source>
</evidence>
<dbReference type="EMBL" id="JADZLT010000051">
    <property type="protein sequence ID" value="MBH0238846.1"/>
    <property type="molecule type" value="Genomic_DNA"/>
</dbReference>
<dbReference type="Gene3D" id="3.90.550.10">
    <property type="entry name" value="Spore Coat Polysaccharide Biosynthesis Protein SpsA, Chain A"/>
    <property type="match status" value="1"/>
</dbReference>
<dbReference type="InterPro" id="IPR005835">
    <property type="entry name" value="NTP_transferase_dom"/>
</dbReference>
<feature type="domain" description="Nucleotidyl transferase" evidence="3">
    <location>
        <begin position="20"/>
        <end position="154"/>
    </location>
</feature>
<dbReference type="InterPro" id="IPR029044">
    <property type="entry name" value="Nucleotide-diphossugar_trans"/>
</dbReference>
<protein>
    <submittedName>
        <fullName evidence="4">Nucleotidyltransferase family protein</fullName>
    </submittedName>
</protein>
<accession>A0A931I3Z9</accession>
<keyword evidence="5" id="KW-1185">Reference proteome</keyword>
<sequence>MPTVSETTSDTEFPAKTPRKAMVLAAGRGKRMRPLSATTPKPLIEVRGRALVDHVLDRLVEAGVETAVVNVHYLADLVEVHVLKRTAPAIIISDERDRLLDTGGGVVKALPHFGDEPFYHLNSDSIWIEGIRPNLAMLAEHFDASRMDMLLLLAPTVSSVGYDGVGDFVMDKDGRLARRPERDVAPFVYAGAAIIHPRIFEGETVAPFSLNRFFDAGIDAGRLFGLRMDGIWLHVGTPQAIGEAEASIAASAA</sequence>